<evidence type="ECO:0000313" key="2">
    <source>
        <dbReference type="EMBL" id="MBP2193071.1"/>
    </source>
</evidence>
<name>A0ABS4QMZ3_9NOCA</name>
<evidence type="ECO:0000259" key="1">
    <source>
        <dbReference type="Pfam" id="PF09995"/>
    </source>
</evidence>
<comment type="caution">
    <text evidence="2">The sequence shown here is derived from an EMBL/GenBank/DDBJ whole genome shotgun (WGS) entry which is preliminary data.</text>
</comment>
<protein>
    <submittedName>
        <fullName evidence="2">Uncharacterized protein (DUF2236 family)</fullName>
    </submittedName>
</protein>
<sequence>MPLAQVRIPIPGRHLPTKRPPRLSDALDIWGLSTAPANVAMQMARPEVGRGVLESPVESGALMVHPWKRLRTTASYLAVAILGSDDEKAAMRAAVNVAHRQVRSGPGAKVKYNAFDRDAQLWVAACLYVGFEDAYQLLNGKMSPEQAEAFYQSGAPLGTTLQVRPEMWPETRADFDTYWAEACRRVSIDEEVRAYVDDLLHLRMIHWYLRFLLGGLLRFLTAGYLPPYMRAQMGIAWSAADQRRFEHLFLFVRFVNRFLPKFIRDVGRPQMGYVRWRIRKNHALV</sequence>
<dbReference type="InterPro" id="IPR018713">
    <property type="entry name" value="MPAB/Lcp_cat_dom"/>
</dbReference>
<dbReference type="Pfam" id="PF09995">
    <property type="entry name" value="MPAB_Lcp_cat"/>
    <property type="match status" value="1"/>
</dbReference>
<gene>
    <name evidence="2" type="ORF">BJ987_005972</name>
</gene>
<feature type="domain" description="ER-bound oxygenase mpaB/mpaB'/Rubber oxygenase catalytic" evidence="1">
    <location>
        <begin position="31"/>
        <end position="253"/>
    </location>
</feature>
<dbReference type="EMBL" id="JAGGMR010000001">
    <property type="protein sequence ID" value="MBP2193071.1"/>
    <property type="molecule type" value="Genomic_DNA"/>
</dbReference>
<accession>A0ABS4QMZ3</accession>
<organism evidence="2 3">
    <name type="scientific">Nocardia goodfellowii</name>
    <dbReference type="NCBI Taxonomy" id="882446"/>
    <lineage>
        <taxon>Bacteria</taxon>
        <taxon>Bacillati</taxon>
        <taxon>Actinomycetota</taxon>
        <taxon>Actinomycetes</taxon>
        <taxon>Mycobacteriales</taxon>
        <taxon>Nocardiaceae</taxon>
        <taxon>Nocardia</taxon>
    </lineage>
</organism>
<evidence type="ECO:0000313" key="3">
    <source>
        <dbReference type="Proteomes" id="UP001519325"/>
    </source>
</evidence>
<dbReference type="PANTHER" id="PTHR36151:SF3">
    <property type="entry name" value="ER-BOUND OXYGENASE MPAB_MPAB'_RUBBER OXYGENASE CATALYTIC DOMAIN-CONTAINING PROTEIN"/>
    <property type="match status" value="1"/>
</dbReference>
<proteinExistence type="predicted"/>
<dbReference type="PANTHER" id="PTHR36151">
    <property type="entry name" value="BLR2777 PROTEIN"/>
    <property type="match status" value="1"/>
</dbReference>
<dbReference type="Proteomes" id="UP001519325">
    <property type="component" value="Unassembled WGS sequence"/>
</dbReference>
<reference evidence="2 3" key="1">
    <citation type="submission" date="2021-03" db="EMBL/GenBank/DDBJ databases">
        <title>Sequencing the genomes of 1000 actinobacteria strains.</title>
        <authorList>
            <person name="Klenk H.-P."/>
        </authorList>
    </citation>
    <scope>NUCLEOTIDE SEQUENCE [LARGE SCALE GENOMIC DNA]</scope>
    <source>
        <strain evidence="2 3">DSM 45516</strain>
    </source>
</reference>
<keyword evidence="3" id="KW-1185">Reference proteome</keyword>